<accession>A0ACC2JZ03</accession>
<dbReference type="EMBL" id="JAPUUL010000099">
    <property type="protein sequence ID" value="KAJ8132659.1"/>
    <property type="molecule type" value="Genomic_DNA"/>
</dbReference>
<gene>
    <name evidence="1" type="ORF">O1611_g961</name>
</gene>
<reference evidence="1" key="1">
    <citation type="submission" date="2022-12" db="EMBL/GenBank/DDBJ databases">
        <title>Genome Sequence of Lasiodiplodia mahajangana.</title>
        <authorList>
            <person name="Buettner E."/>
        </authorList>
    </citation>
    <scope>NUCLEOTIDE SEQUENCE</scope>
    <source>
        <strain evidence="1">VT137</strain>
    </source>
</reference>
<protein>
    <submittedName>
        <fullName evidence="1">Uncharacterized protein</fullName>
    </submittedName>
</protein>
<organism evidence="1 2">
    <name type="scientific">Lasiodiplodia mahajangana</name>
    <dbReference type="NCBI Taxonomy" id="1108764"/>
    <lineage>
        <taxon>Eukaryota</taxon>
        <taxon>Fungi</taxon>
        <taxon>Dikarya</taxon>
        <taxon>Ascomycota</taxon>
        <taxon>Pezizomycotina</taxon>
        <taxon>Dothideomycetes</taxon>
        <taxon>Dothideomycetes incertae sedis</taxon>
        <taxon>Botryosphaeriales</taxon>
        <taxon>Botryosphaeriaceae</taxon>
        <taxon>Lasiodiplodia</taxon>
    </lineage>
</organism>
<keyword evidence="2" id="KW-1185">Reference proteome</keyword>
<evidence type="ECO:0000313" key="1">
    <source>
        <dbReference type="EMBL" id="KAJ8132659.1"/>
    </source>
</evidence>
<evidence type="ECO:0000313" key="2">
    <source>
        <dbReference type="Proteomes" id="UP001153332"/>
    </source>
</evidence>
<dbReference type="Proteomes" id="UP001153332">
    <property type="component" value="Unassembled WGS sequence"/>
</dbReference>
<sequence>MAVPGTIQALIAAFSFGILFNAASAALVLHVKGHGSAIYRDGLRLVLILFLLTSSSWALVEFLSTLIEPSATSTCQVAVIFSSVFDQFGRVFVEQYLVWAVPKGDAKAVFSLVPQILVFGRLFVGIAFTAVTRTQFKPTCAPVSSIRAVAITTIALDTVIVGLLAVQAFSSGSARKDTGSNSIILRIKTIRFVVVGVAVWLGTSVTSLLGLETIDLFYRTALPGIGLTILVGLVTILSQELVVPRELPRRPDSPVSREARDLPSSDSTDYPPSRYEDLKATNIVTVSAFAARTEASRGIRRNEDGTFPAISKPIAVGLDVNGNPIQEQFFLPTKPQDLTVALSMVPPLPDNRGIFRSASDRTKVKAKVKNGKLVISNPILNEDENVQSSFKKIPTMALEEAAVNDRLRREQYAQRMSTLIASRPAPRPPSPSMTPDTAAIEPKATSLLERSESTKTTKTTQTTQTSSGLSVEGNASSTGTQLSPGVDAIRRRSPRQPEPTTLATPFRVIRPGEPIRIPIPRPREQEPDPAPVKPEPVKTPLQRRPTTGLPSNPRAQTMKTLAKESGNQKTQTVMFVNNIVYDNPDAVGDIIQGANKAPQPPDSAEISPSNQHRRTKSGGSIVSRKSILQSVPGSPTGLPSLPPIPQMAPAVTRAVPNGIKSMTVEEKMDMFYSAPSTTPSGAEFNPKRRSSVPNLPVRQEVRSQPQTDDLSDSDSGNDIRASKASKRTTARTSSLLGITARSEVVSQDNGMAASFNNRNPVDELGNSWLPGIPTAKLDESLTVPEDVKRRSSPVLGRGGRLSMSTTRSEARPESQETITNWGSVYSPVVPVSRQNARSTYIKKGPRNASHSEEVPIIMLDDSGEGLGGNGPPSDSESEKSHASDSSTSQRFIKRAKAARPVEPSPVESPRAAYEVIQAQLKKFEQLDREATESPNRRLALLANLEQEMGQLESKWQSNHDHLRDSMSSIQTTPQNSRPTSTAPALSRPSSQRSSIASTIAERRASRRARMQNRDSDATLAPPTQSSSGSTRSTPRQARLAEAQAQYMENASELLVKRSNLESSSIAEASLGGPSFNTNESRELDASHDTPRPRVIQPTAPVKGLWSHRAPAHKFSKSGLWDPKISVSKELIESHELPGLSVRSATRTHLSELAIESSRLWQASVNPTSMKSPEGLWKNPASQHSEAVKASARPVTIRPPRKNKRVTLLPDIIENPEPLPDKRGTLGIFQFPWGEKSENATLSYRPSQVFTAMPGTMTTGRVIGNAMADAGAMQTEATEYSSSFFDEYDEEEGDNFSDFSSSGDDDFDETTLWEIASLLQTDQVPSKNSLLPIPWQSSPSIEASELAEYVTDMPSDDEYGNDDIIDLSTSFEHTDIEVVEKQKIPNDNVQAFLWTSQHLSREHAPTLGLPQQESLGWGDGIAEPTYRIKARPVTNSFDIMQSNKLWSSIAKETRHNKESLLWEPSKDPSELQETLYPPQQVQTQHQAPGLWDTAKNANAQRSPYGFGLSEPEVQVWQKLISKNSSFMKRSKSRAEKSLPSISSSTLWSQGKGTSSITLWVRPQYSALENTVRTPTLFRLTTKKTDYRTTSANPAALVVIRKPRTIQQPLQPLQSSRLWVNSQVTRMELNWMTMCNFRPASPMPSPSPPTASTDAASTREVSSAAGSAVTSNSVLPELPEGMVIKNLDDIPHAKGARTTPQHRQRATPRDWSVALHEAVLESYPELRYSRGQTLAYQWNTGRQDEALRDEDSEFDVATRHPVFFGSLKSAAETVHPALTGYRVSVILSYKDAHLATEEPRTQHENSSKQIPSSPRASRLWTQLSESQAAHANGLWAVTKESDLNANFTLQYAQSSDSTSYYPMRGNKASISEIDVGLTKQELWKRGSGSGHMRHPSSLQKNWLDDSVNKRFTRIELRY</sequence>
<comment type="caution">
    <text evidence="1">The sequence shown here is derived from an EMBL/GenBank/DDBJ whole genome shotgun (WGS) entry which is preliminary data.</text>
</comment>
<proteinExistence type="predicted"/>
<name>A0ACC2JZ03_9PEZI</name>